<dbReference type="AlphaFoldDB" id="A0A0U0ZT86"/>
<evidence type="ECO:0000313" key="2">
    <source>
        <dbReference type="Proteomes" id="UP000045782"/>
    </source>
</evidence>
<dbReference type="EMBL" id="CSWP01000012">
    <property type="protein sequence ID" value="CPV70369.1"/>
    <property type="molecule type" value="Genomic_DNA"/>
</dbReference>
<proteinExistence type="predicted"/>
<dbReference type="Proteomes" id="UP000045782">
    <property type="component" value="Unassembled WGS sequence"/>
</dbReference>
<name>A0A0U0ZT86_9MYCO</name>
<dbReference type="RefSeq" id="WP_052525676.1">
    <property type="nucleotide sequence ID" value="NZ_CP014951.1"/>
</dbReference>
<reference evidence="1 2" key="1">
    <citation type="submission" date="2015-03" db="EMBL/GenBank/DDBJ databases">
        <authorList>
            <person name="Murphy D."/>
        </authorList>
    </citation>
    <scope>NUCLEOTIDE SEQUENCE [LARGE SCALE GENOMIC DNA]</scope>
    <source>
        <strain evidence="1 2">PAP088</strain>
    </source>
</reference>
<sequence>MSIKNLETAKRLRALGDTPIRRLAPAVAAVAVFSLGAISGAAYMQLRDDRVAHSSSATSTVSDGELKYAFLVNGLRSRDLGEKRDRAVTNLRAARTQTSKSLSAACRDPRALQEPVTGTTTAAESALYDVERYNAALHEYGTSADQFPLMTYRPVGLYTRDGAKLAYFTDGSGRVQRDPALDGKTSLYQLDWCRSLRDFNAG</sequence>
<gene>
    <name evidence="1" type="ORF">ERS075579_04774</name>
</gene>
<protein>
    <submittedName>
        <fullName evidence="1">Uncharacterized protein</fullName>
    </submittedName>
</protein>
<accession>A0A0U0ZT86</accession>
<organism evidence="1 2">
    <name type="scientific">Mycobacteroides abscessus</name>
    <dbReference type="NCBI Taxonomy" id="36809"/>
    <lineage>
        <taxon>Bacteria</taxon>
        <taxon>Bacillati</taxon>
        <taxon>Actinomycetota</taxon>
        <taxon>Actinomycetes</taxon>
        <taxon>Mycobacteriales</taxon>
        <taxon>Mycobacteriaceae</taxon>
        <taxon>Mycobacteroides</taxon>
    </lineage>
</organism>
<evidence type="ECO:0000313" key="1">
    <source>
        <dbReference type="EMBL" id="CPV70369.1"/>
    </source>
</evidence>